<dbReference type="Gene3D" id="3.40.50.300">
    <property type="entry name" value="P-loop containing nucleotide triphosphate hydrolases"/>
    <property type="match status" value="1"/>
</dbReference>
<dbReference type="Pfam" id="PF13189">
    <property type="entry name" value="Cytidylate_kin2"/>
    <property type="match status" value="1"/>
</dbReference>
<sequence length="234" mass="26799">MVEKLIVPTVEKRISALFEFNRRKEAEALSKSTATKPKLSITFAREFGCEAYPAMERLQAQMENKTGEAWLVLDKALLQEVARNHELSEDVLRRLGEKPQFLDDIISTFAPSWKGDKDCFQLLCKHVVALASAGNVILVGRGSAFITQSMKNCRNVFLYGSEEFKVRSICRRLGIEPKEAKKLIQQKQGERDQFLRTFLDRTPRDLSVYNLVFNNDRNTPDQIAHTVAEYVMPR</sequence>
<dbReference type="RefSeq" id="WP_011735395.1">
    <property type="nucleotide sequence ID" value="NC_008609.1"/>
</dbReference>
<organism evidence="1 2">
    <name type="scientific">Pelobacter propionicus (strain DSM 2379 / NBRC 103807 / OttBd1)</name>
    <dbReference type="NCBI Taxonomy" id="338966"/>
    <lineage>
        <taxon>Bacteria</taxon>
        <taxon>Pseudomonadati</taxon>
        <taxon>Thermodesulfobacteriota</taxon>
        <taxon>Desulfuromonadia</taxon>
        <taxon>Desulfuromonadales</taxon>
        <taxon>Desulfuromonadaceae</taxon>
        <taxon>Pelobacter</taxon>
    </lineage>
</organism>
<protein>
    <recommendedName>
        <fullName evidence="3">Cytidylate kinase</fullName>
    </recommendedName>
</protein>
<dbReference type="Proteomes" id="UP000006732">
    <property type="component" value="Chromosome"/>
</dbReference>
<evidence type="ECO:0000313" key="2">
    <source>
        <dbReference type="Proteomes" id="UP000006732"/>
    </source>
</evidence>
<dbReference type="eggNOG" id="COG1102">
    <property type="taxonomic scope" value="Bacteria"/>
</dbReference>
<proteinExistence type="predicted"/>
<dbReference type="HOGENOM" id="CLU_065155_2_1_7"/>
<dbReference type="STRING" id="338966.Ppro_1486"/>
<dbReference type="OrthoDB" id="9781180at2"/>
<reference evidence="1 2" key="1">
    <citation type="submission" date="2006-10" db="EMBL/GenBank/DDBJ databases">
        <title>Complete sequence of chromosome of Pelobacter propionicus DSM 2379.</title>
        <authorList>
            <consortium name="US DOE Joint Genome Institute"/>
            <person name="Copeland A."/>
            <person name="Lucas S."/>
            <person name="Lapidus A."/>
            <person name="Barry K."/>
            <person name="Detter J.C."/>
            <person name="Glavina del Rio T."/>
            <person name="Hammon N."/>
            <person name="Israni S."/>
            <person name="Dalin E."/>
            <person name="Tice H."/>
            <person name="Pitluck S."/>
            <person name="Saunders E."/>
            <person name="Brettin T."/>
            <person name="Bruce D."/>
            <person name="Han C."/>
            <person name="Tapia R."/>
            <person name="Schmutz J."/>
            <person name="Larimer F."/>
            <person name="Land M."/>
            <person name="Hauser L."/>
            <person name="Kyrpides N."/>
            <person name="Kim E."/>
            <person name="Lovley D."/>
            <person name="Richardson P."/>
        </authorList>
    </citation>
    <scope>NUCLEOTIDE SEQUENCE [LARGE SCALE GENOMIC DNA]</scope>
    <source>
        <strain evidence="2">DSM 2379 / NBRC 103807 / OttBd1</strain>
    </source>
</reference>
<keyword evidence="2" id="KW-1185">Reference proteome</keyword>
<gene>
    <name evidence="1" type="ordered locus">Ppro_1486</name>
</gene>
<dbReference type="KEGG" id="ppd:Ppro_1486"/>
<dbReference type="InterPro" id="IPR027417">
    <property type="entry name" value="P-loop_NTPase"/>
</dbReference>
<dbReference type="AlphaFoldDB" id="A1AP32"/>
<dbReference type="EMBL" id="CP000482">
    <property type="protein sequence ID" value="ABK99102.1"/>
    <property type="molecule type" value="Genomic_DNA"/>
</dbReference>
<evidence type="ECO:0000313" key="1">
    <source>
        <dbReference type="EMBL" id="ABK99102.1"/>
    </source>
</evidence>
<accession>A1AP32</accession>
<name>A1AP32_PELPD</name>
<evidence type="ECO:0008006" key="3">
    <source>
        <dbReference type="Google" id="ProtNLM"/>
    </source>
</evidence>